<proteinExistence type="predicted"/>
<evidence type="ECO:0000313" key="5">
    <source>
        <dbReference type="Proteomes" id="UP000235916"/>
    </source>
</evidence>
<feature type="domain" description="Response regulatory" evidence="2">
    <location>
        <begin position="7"/>
        <end position="121"/>
    </location>
</feature>
<sequence>MRVKMWNALIVDDEALARSNLQLALAEHPDWRCVGACASAAEARVALAQREVDLLLLDIQMPRQNGLAFAAELAQQPGAPLVVFVTAYDEHALSAFDVFALDYLLKPFDDQRFAAMLGRAEQMLGLKQGAALQAEALQAFVREQHSRAAGTGLPELPFLTVRSVGLVERIAVAEIEWIAAAGNYVELHLQSPSAGVPGRMVLHRSTLSALEARLPQGQFLRVHRTALVRPKAFASLAVTGDSTYALSLRSGVQVPVSERFVKEVRAHFD</sequence>
<name>A0A2N8L2P3_9BURK</name>
<dbReference type="PROSITE" id="PS50110">
    <property type="entry name" value="RESPONSE_REGULATORY"/>
    <property type="match status" value="1"/>
</dbReference>
<dbReference type="PANTHER" id="PTHR37299:SF1">
    <property type="entry name" value="STAGE 0 SPORULATION PROTEIN A HOMOLOG"/>
    <property type="match status" value="1"/>
</dbReference>
<comment type="caution">
    <text evidence="4">The sequence shown here is derived from an EMBL/GenBank/DDBJ whole genome shotgun (WGS) entry which is preliminary data.</text>
</comment>
<dbReference type="Pfam" id="PF00072">
    <property type="entry name" value="Response_reg"/>
    <property type="match status" value="1"/>
</dbReference>
<dbReference type="OrthoDB" id="8889669at2"/>
<evidence type="ECO:0000313" key="4">
    <source>
        <dbReference type="EMBL" id="PND39970.1"/>
    </source>
</evidence>
<dbReference type="InterPro" id="IPR046947">
    <property type="entry name" value="LytR-like"/>
</dbReference>
<organism evidence="4 5">
    <name type="scientific">Kinneretia aquatilis</name>
    <dbReference type="NCBI Taxonomy" id="2070761"/>
    <lineage>
        <taxon>Bacteria</taxon>
        <taxon>Pseudomonadati</taxon>
        <taxon>Pseudomonadota</taxon>
        <taxon>Betaproteobacteria</taxon>
        <taxon>Burkholderiales</taxon>
        <taxon>Sphaerotilaceae</taxon>
        <taxon>Roseateles</taxon>
    </lineage>
</organism>
<keyword evidence="4" id="KW-0238">DNA-binding</keyword>
<dbReference type="GO" id="GO:0003677">
    <property type="term" value="F:DNA binding"/>
    <property type="evidence" value="ECO:0007669"/>
    <property type="project" value="UniProtKB-KW"/>
</dbReference>
<dbReference type="Pfam" id="PF04397">
    <property type="entry name" value="LytTR"/>
    <property type="match status" value="1"/>
</dbReference>
<dbReference type="InterPro" id="IPR001789">
    <property type="entry name" value="Sig_transdc_resp-reg_receiver"/>
</dbReference>
<dbReference type="InterPro" id="IPR007492">
    <property type="entry name" value="LytTR_DNA-bd_dom"/>
</dbReference>
<dbReference type="GO" id="GO:0000156">
    <property type="term" value="F:phosphorelay response regulator activity"/>
    <property type="evidence" value="ECO:0007669"/>
    <property type="project" value="InterPro"/>
</dbReference>
<feature type="modified residue" description="4-aspartylphosphate" evidence="1">
    <location>
        <position position="58"/>
    </location>
</feature>
<dbReference type="SMART" id="SM00448">
    <property type="entry name" value="REC"/>
    <property type="match status" value="1"/>
</dbReference>
<feature type="domain" description="HTH LytTR-type" evidence="3">
    <location>
        <begin position="159"/>
        <end position="269"/>
    </location>
</feature>
<dbReference type="PROSITE" id="PS50930">
    <property type="entry name" value="HTH_LYTTR"/>
    <property type="match status" value="1"/>
</dbReference>
<dbReference type="SMART" id="SM00850">
    <property type="entry name" value="LytTR"/>
    <property type="match status" value="1"/>
</dbReference>
<dbReference type="Proteomes" id="UP000235916">
    <property type="component" value="Unassembled WGS sequence"/>
</dbReference>
<keyword evidence="1" id="KW-0597">Phosphoprotein</keyword>
<evidence type="ECO:0000256" key="1">
    <source>
        <dbReference type="PROSITE-ProRule" id="PRU00169"/>
    </source>
</evidence>
<dbReference type="EMBL" id="POSP01000001">
    <property type="protein sequence ID" value="PND39970.1"/>
    <property type="molecule type" value="Genomic_DNA"/>
</dbReference>
<evidence type="ECO:0000259" key="2">
    <source>
        <dbReference type="PROSITE" id="PS50110"/>
    </source>
</evidence>
<dbReference type="SUPFAM" id="SSF52172">
    <property type="entry name" value="CheY-like"/>
    <property type="match status" value="1"/>
</dbReference>
<accession>A0A2N8L2P3</accession>
<keyword evidence="5" id="KW-1185">Reference proteome</keyword>
<evidence type="ECO:0000259" key="3">
    <source>
        <dbReference type="PROSITE" id="PS50930"/>
    </source>
</evidence>
<dbReference type="InterPro" id="IPR011006">
    <property type="entry name" value="CheY-like_superfamily"/>
</dbReference>
<dbReference type="AlphaFoldDB" id="A0A2N8L2P3"/>
<gene>
    <name evidence="4" type="ORF">C1O66_00765</name>
</gene>
<protein>
    <submittedName>
        <fullName evidence="4">DNA-binding response regulator</fullName>
    </submittedName>
</protein>
<dbReference type="Gene3D" id="3.40.50.2300">
    <property type="match status" value="1"/>
</dbReference>
<dbReference type="Gene3D" id="2.40.50.1020">
    <property type="entry name" value="LytTr DNA-binding domain"/>
    <property type="match status" value="1"/>
</dbReference>
<reference evidence="4 5" key="1">
    <citation type="submission" date="2018-01" db="EMBL/GenBank/DDBJ databases">
        <title>Draft genome sequence of Paucibacter aquatile CR182 isolated from freshwater of the Nakdong River.</title>
        <authorList>
            <person name="Choi A."/>
            <person name="Chung E.J."/>
        </authorList>
    </citation>
    <scope>NUCLEOTIDE SEQUENCE [LARGE SCALE GENOMIC DNA]</scope>
    <source>
        <strain evidence="4 5">CR182</strain>
    </source>
</reference>
<dbReference type="PANTHER" id="PTHR37299">
    <property type="entry name" value="TRANSCRIPTIONAL REGULATOR-RELATED"/>
    <property type="match status" value="1"/>
</dbReference>